<keyword evidence="2" id="KW-1185">Reference proteome</keyword>
<sequence>MFIRYRLISVDIFDSYAHFYAVSIFQKSRNDNSSSTTRVKSSNDALLFRSSTQFDESAVILGNSAIEIVLVCKERKVPLNVPHHHHHRHEWRKRKLCSHFIAAFSPNFSSLSNSSMAKMHLHILTYNHFNDYLKDIYVYFQYTSRRCASNMLLELFSSKAQRPNLM</sequence>
<dbReference type="Proteomes" id="UP000092445">
    <property type="component" value="Unassembled WGS sequence"/>
</dbReference>
<dbReference type="EnsemblMetazoa" id="GPAI034565-RA">
    <property type="protein sequence ID" value="GPAI034565-PA"/>
    <property type="gene ID" value="GPAI034565"/>
</dbReference>
<organism evidence="1 2">
    <name type="scientific">Glossina pallidipes</name>
    <name type="common">Tsetse fly</name>
    <dbReference type="NCBI Taxonomy" id="7398"/>
    <lineage>
        <taxon>Eukaryota</taxon>
        <taxon>Metazoa</taxon>
        <taxon>Ecdysozoa</taxon>
        <taxon>Arthropoda</taxon>
        <taxon>Hexapoda</taxon>
        <taxon>Insecta</taxon>
        <taxon>Pterygota</taxon>
        <taxon>Neoptera</taxon>
        <taxon>Endopterygota</taxon>
        <taxon>Diptera</taxon>
        <taxon>Brachycera</taxon>
        <taxon>Muscomorpha</taxon>
        <taxon>Hippoboscoidea</taxon>
        <taxon>Glossinidae</taxon>
        <taxon>Glossina</taxon>
    </lineage>
</organism>
<proteinExistence type="predicted"/>
<evidence type="ECO:0000313" key="1">
    <source>
        <dbReference type="EnsemblMetazoa" id="GPAI034565-PA"/>
    </source>
</evidence>
<evidence type="ECO:0000313" key="2">
    <source>
        <dbReference type="Proteomes" id="UP000092445"/>
    </source>
</evidence>
<accession>A0A1B0A4Y8</accession>
<dbReference type="AlphaFoldDB" id="A0A1B0A4Y8"/>
<dbReference type="VEuPathDB" id="VectorBase:GPAI034565"/>
<reference evidence="2" key="1">
    <citation type="submission" date="2014-03" db="EMBL/GenBank/DDBJ databases">
        <authorList>
            <person name="Aksoy S."/>
            <person name="Warren W."/>
            <person name="Wilson R.K."/>
        </authorList>
    </citation>
    <scope>NUCLEOTIDE SEQUENCE [LARGE SCALE GENOMIC DNA]</scope>
    <source>
        <strain evidence="2">IAEA</strain>
    </source>
</reference>
<protein>
    <submittedName>
        <fullName evidence="1">Uncharacterized protein</fullName>
    </submittedName>
</protein>
<reference evidence="1" key="2">
    <citation type="submission" date="2020-05" db="UniProtKB">
        <authorList>
            <consortium name="EnsemblMetazoa"/>
        </authorList>
    </citation>
    <scope>IDENTIFICATION</scope>
    <source>
        <strain evidence="1">IAEA</strain>
    </source>
</reference>
<name>A0A1B0A4Y8_GLOPL</name>